<keyword evidence="5" id="KW-1185">Reference proteome</keyword>
<dbReference type="EMBL" id="JBHUPG010000019">
    <property type="protein sequence ID" value="MFD2912323.1"/>
    <property type="molecule type" value="Genomic_DNA"/>
</dbReference>
<protein>
    <submittedName>
        <fullName evidence="4">GNAT family N-acetyltransferase</fullName>
        <ecNumber evidence="4">2.3.-.-</ecNumber>
    </submittedName>
</protein>
<dbReference type="Gene3D" id="3.40.630.30">
    <property type="match status" value="1"/>
</dbReference>
<dbReference type="EC" id="2.3.-.-" evidence="4"/>
<name>A0ABW5ZK54_9BACL</name>
<sequence>MNIIQATAKDSAAIASLFNAYRQFYKQAPDLEGAEQYIFERLSKEESVIFFVRESDQLLGFTQLYPVFSSISMKRAWVLNDLFVNETARKRGVGELLLQRVKAFAEETDAASVSLSTAPDNVNAQRLYERNGYKQDETFLHYELSI</sequence>
<dbReference type="Pfam" id="PF00583">
    <property type="entry name" value="Acetyltransf_1"/>
    <property type="match status" value="1"/>
</dbReference>
<dbReference type="InterPro" id="IPR000182">
    <property type="entry name" value="GNAT_dom"/>
</dbReference>
<proteinExistence type="predicted"/>
<evidence type="ECO:0000313" key="5">
    <source>
        <dbReference type="Proteomes" id="UP001597561"/>
    </source>
</evidence>
<dbReference type="SUPFAM" id="SSF55729">
    <property type="entry name" value="Acyl-CoA N-acyltransferases (Nat)"/>
    <property type="match status" value="1"/>
</dbReference>
<dbReference type="InterPro" id="IPR016181">
    <property type="entry name" value="Acyl_CoA_acyltransferase"/>
</dbReference>
<keyword evidence="2 4" id="KW-0012">Acyltransferase</keyword>
<evidence type="ECO:0000256" key="1">
    <source>
        <dbReference type="ARBA" id="ARBA00022679"/>
    </source>
</evidence>
<dbReference type="CDD" id="cd04301">
    <property type="entry name" value="NAT_SF"/>
    <property type="match status" value="1"/>
</dbReference>
<comment type="caution">
    <text evidence="4">The sequence shown here is derived from an EMBL/GenBank/DDBJ whole genome shotgun (WGS) entry which is preliminary data.</text>
</comment>
<dbReference type="PANTHER" id="PTHR43877">
    <property type="entry name" value="AMINOALKYLPHOSPHONATE N-ACETYLTRANSFERASE-RELATED-RELATED"/>
    <property type="match status" value="1"/>
</dbReference>
<dbReference type="PROSITE" id="PS51186">
    <property type="entry name" value="GNAT"/>
    <property type="match status" value="1"/>
</dbReference>
<evidence type="ECO:0000259" key="3">
    <source>
        <dbReference type="PROSITE" id="PS51186"/>
    </source>
</evidence>
<organism evidence="4 5">
    <name type="scientific">Jeotgalibacillus terrae</name>
    <dbReference type="NCBI Taxonomy" id="587735"/>
    <lineage>
        <taxon>Bacteria</taxon>
        <taxon>Bacillati</taxon>
        <taxon>Bacillota</taxon>
        <taxon>Bacilli</taxon>
        <taxon>Bacillales</taxon>
        <taxon>Caryophanaceae</taxon>
        <taxon>Jeotgalibacillus</taxon>
    </lineage>
</organism>
<feature type="domain" description="N-acetyltransferase" evidence="3">
    <location>
        <begin position="1"/>
        <end position="146"/>
    </location>
</feature>
<dbReference type="RefSeq" id="WP_204728886.1">
    <property type="nucleotide sequence ID" value="NZ_JAFBDK010000005.1"/>
</dbReference>
<reference evidence="5" key="1">
    <citation type="journal article" date="2019" name="Int. J. Syst. Evol. Microbiol.">
        <title>The Global Catalogue of Microorganisms (GCM) 10K type strain sequencing project: providing services to taxonomists for standard genome sequencing and annotation.</title>
        <authorList>
            <consortium name="The Broad Institute Genomics Platform"/>
            <consortium name="The Broad Institute Genome Sequencing Center for Infectious Disease"/>
            <person name="Wu L."/>
            <person name="Ma J."/>
        </authorList>
    </citation>
    <scope>NUCLEOTIDE SEQUENCE [LARGE SCALE GENOMIC DNA]</scope>
    <source>
        <strain evidence="5">KCTC 13528</strain>
    </source>
</reference>
<dbReference type="PANTHER" id="PTHR43877:SF2">
    <property type="entry name" value="AMINOALKYLPHOSPHONATE N-ACETYLTRANSFERASE-RELATED"/>
    <property type="match status" value="1"/>
</dbReference>
<evidence type="ECO:0000313" key="4">
    <source>
        <dbReference type="EMBL" id="MFD2912323.1"/>
    </source>
</evidence>
<gene>
    <name evidence="4" type="ORF">ACFS5P_10595</name>
</gene>
<keyword evidence="1 4" id="KW-0808">Transferase</keyword>
<dbReference type="GO" id="GO:0016746">
    <property type="term" value="F:acyltransferase activity"/>
    <property type="evidence" value="ECO:0007669"/>
    <property type="project" value="UniProtKB-KW"/>
</dbReference>
<dbReference type="Proteomes" id="UP001597561">
    <property type="component" value="Unassembled WGS sequence"/>
</dbReference>
<evidence type="ECO:0000256" key="2">
    <source>
        <dbReference type="ARBA" id="ARBA00023315"/>
    </source>
</evidence>
<dbReference type="InterPro" id="IPR050832">
    <property type="entry name" value="Bact_Acetyltransf"/>
</dbReference>
<accession>A0ABW5ZK54</accession>